<organism evidence="3 4">
    <name type="scientific">Zymobacter palmae</name>
    <dbReference type="NCBI Taxonomy" id="33074"/>
    <lineage>
        <taxon>Bacteria</taxon>
        <taxon>Pseudomonadati</taxon>
        <taxon>Pseudomonadota</taxon>
        <taxon>Gammaproteobacteria</taxon>
        <taxon>Oceanospirillales</taxon>
        <taxon>Halomonadaceae</taxon>
        <taxon>Zymobacter group</taxon>
        <taxon>Zymobacter</taxon>
    </lineage>
</organism>
<keyword evidence="2" id="KW-0732">Signal</keyword>
<keyword evidence="4" id="KW-1185">Reference proteome</keyword>
<dbReference type="RefSeq" id="WP_051523643.1">
    <property type="nucleotide sequence ID" value="NZ_AP018933.1"/>
</dbReference>
<gene>
    <name evidence="3" type="ORF">ZBT109_0128</name>
</gene>
<feature type="compositionally biased region" description="Basic and acidic residues" evidence="1">
    <location>
        <begin position="109"/>
        <end position="118"/>
    </location>
</feature>
<feature type="chain" id="PRO_5016642481" evidence="2">
    <location>
        <begin position="31"/>
        <end position="118"/>
    </location>
</feature>
<name>A0A348HBC6_9GAMM</name>
<protein>
    <submittedName>
        <fullName evidence="3">Uncharacterized protein</fullName>
    </submittedName>
</protein>
<proteinExistence type="predicted"/>
<reference evidence="3 4" key="1">
    <citation type="submission" date="2018-09" db="EMBL/GenBank/DDBJ databases">
        <title>Zymobacter palmae IAM14233 (=T109) whole genome analysis.</title>
        <authorList>
            <person name="Yanase H."/>
        </authorList>
    </citation>
    <scope>NUCLEOTIDE SEQUENCE [LARGE SCALE GENOMIC DNA]</scope>
    <source>
        <strain evidence="3 4">IAM14233</strain>
    </source>
</reference>
<sequence length="118" mass="13000">MNYLKKSTRKRAIFSAIALLGQLFMVSSQAAAVSDDAIRQQMIQESLDDYPGNCPCPYNTMRNGRSCGGRSAYSRPGGYSPLCYKDDVSDEDVRDYRQSHGLTAAAKPHAKERAASSR</sequence>
<evidence type="ECO:0000313" key="4">
    <source>
        <dbReference type="Proteomes" id="UP000267342"/>
    </source>
</evidence>
<feature type="signal peptide" evidence="2">
    <location>
        <begin position="1"/>
        <end position="30"/>
    </location>
</feature>
<feature type="region of interest" description="Disordered" evidence="1">
    <location>
        <begin position="94"/>
        <end position="118"/>
    </location>
</feature>
<evidence type="ECO:0000313" key="3">
    <source>
        <dbReference type="EMBL" id="BBG28928.1"/>
    </source>
</evidence>
<dbReference type="Proteomes" id="UP000267342">
    <property type="component" value="Chromosome"/>
</dbReference>
<dbReference type="STRING" id="1123510.GCA_000620025_00218"/>
<accession>A0A348HBC6</accession>
<dbReference type="KEGG" id="zpl:ZBT109_0128"/>
<dbReference type="AlphaFoldDB" id="A0A348HBC6"/>
<evidence type="ECO:0000256" key="2">
    <source>
        <dbReference type="SAM" id="SignalP"/>
    </source>
</evidence>
<dbReference type="EMBL" id="AP018933">
    <property type="protein sequence ID" value="BBG28928.1"/>
    <property type="molecule type" value="Genomic_DNA"/>
</dbReference>
<evidence type="ECO:0000256" key="1">
    <source>
        <dbReference type="SAM" id="MobiDB-lite"/>
    </source>
</evidence>